<dbReference type="Pfam" id="PF00628">
    <property type="entry name" value="PHD"/>
    <property type="match status" value="2"/>
</dbReference>
<sequence length="1272" mass="143175">MMDGEGSQGIKKVHFRDPSSQVPLITYKRRRQQKPQPPQSDAQQQADPQPEPELEPEDKAGDVPAPQSKDTFWKSRDMGWKYGIMIDENRQHWKCMYCGLIRYGGGVSRLKRHLAGDLDVKMCPKVPADVVAKIREHLQKKRERRRKRAAQNGGNNVKTKSSFDDANVEKDLLPADSVLPAGMGTNVLEEVTNQTSMVHQDPTSPRVPILRARDIGWEHAVDLDGNKRRWQCKFCSLCRSGGVTTLKAHLIDDSCPNVPKEISKKVSNFIEEKRATRLLLNNYIFSVDDDDDDEVFNTQVQWDGTVECENDQQPSRNDMQTLDQCANERMAAGSQCGEEGSGQRVEHCDQPEEQWAMDHVRMDQVINNKNKILDNNTDNSQKTKQMAAGSSQCGEESSGQPVEHCNQPEEQCAMDHGRMDQMINNKGKSTDNSQKTKVIHLHKPYMEIKDGWPWRKLSISPLLLSYWLMILKPHRKSAFNTRKHIIIVDEVARHWRCRYCGMDGYGKKFQLPYHLAGAFRHHKCPNVPREVFAKARRHVLTKRKLKTNKVEQQIPSRPHILGGEERQNGGPLCGNQSQLSVKIESSEVHNYPARLQGSAWEHSLIYEKEKGHWKCKWCSVEGYHGVTRLKWHLVGWQNLPQCPDVPKDVAKKVRDQIMSKEEKKARRSGSFVGNGSCDVMCSSKSAQLDQDHVTATMHDRCSSLAFDQDNSESKACKMLSNNTLLSQESANPQVCDEQQTEEVATPPEPGCGQGQRMQWQSQHKPMMEEGPHGNGLCGETNNSEEQRSDCGTSECWRYVLDGLMRFHLPDVQGNAGIMTCIRDALLYGCAELGTVAGKAEMDSDKTVTANTAKCQNILMDILRSENFALLCSVLCRTVHQDEERTRYFDFGVIDSRMKNGNYGHEPELFVHDLKLLWEDLKMSGQNIIQLANILSSLTEDSYEKLVGRERGSSDGGPNGAAMISSEPQNLVQSDVLVSSSSQGFNQLDQPGPADLSDVHNTCNQCGKEARGGNILKCSKCMLSCHISCIEPPDPSISTGSWSCKNCSTMCIEPVEGDMVLAHHPNRLHGNCVVCDRLEVCRSPKCEDAPNDKSRAMVISSVNSVEGAELPEIDTGGSCKICGGPEEDDKRFLICGHVHCLYKYYHIRCLKSKQIAGDVQRDKPCWYCPSCLCRVCLSDKDDDLTILCDSCDEAYHLYCITPRHTTIPKGRWYCSSCNVEKAKEGMRQYERRTLKLHQKNNAGQQSRNYEGLDLLVSAVEQLSADEQLVTPTN</sequence>
<dbReference type="SUPFAM" id="SSF57903">
    <property type="entry name" value="FYVE/PHD zinc finger"/>
    <property type="match status" value="3"/>
</dbReference>
<feature type="domain" description="PHD-type" evidence="6">
    <location>
        <begin position="1169"/>
        <end position="1219"/>
    </location>
</feature>
<dbReference type="Pfam" id="PF02892">
    <property type="entry name" value="zf-BED"/>
    <property type="match status" value="1"/>
</dbReference>
<dbReference type="SMART" id="SM00249">
    <property type="entry name" value="PHD"/>
    <property type="match status" value="3"/>
</dbReference>
<dbReference type="InterPro" id="IPR003656">
    <property type="entry name" value="Znf_BED"/>
</dbReference>
<dbReference type="PROSITE" id="PS50808">
    <property type="entry name" value="ZF_BED"/>
    <property type="match status" value="2"/>
</dbReference>
<dbReference type="OrthoDB" id="1903104at2759"/>
<proteinExistence type="predicted"/>
<feature type="compositionally biased region" description="Basic residues" evidence="5">
    <location>
        <begin position="139"/>
        <end position="149"/>
    </location>
</feature>
<evidence type="ECO:0000259" key="6">
    <source>
        <dbReference type="PROSITE" id="PS50016"/>
    </source>
</evidence>
<evidence type="ECO:0000256" key="4">
    <source>
        <dbReference type="PROSITE-ProRule" id="PRU00027"/>
    </source>
</evidence>
<feature type="region of interest" description="Disordered" evidence="5">
    <location>
        <begin position="1"/>
        <end position="72"/>
    </location>
</feature>
<dbReference type="STRING" id="888268.A0A1E5W6R7"/>
<evidence type="ECO:0000256" key="2">
    <source>
        <dbReference type="ARBA" id="ARBA00022771"/>
    </source>
</evidence>
<name>A0A1E5W6R7_9POAL</name>
<dbReference type="InterPro" id="IPR019787">
    <property type="entry name" value="Znf_PHD-finger"/>
</dbReference>
<protein>
    <recommendedName>
        <fullName evidence="10">PHD finger protein EHD3</fullName>
    </recommendedName>
</protein>
<evidence type="ECO:0008006" key="10">
    <source>
        <dbReference type="Google" id="ProtNLM"/>
    </source>
</evidence>
<accession>A0A1E5W6R7</accession>
<keyword evidence="3" id="KW-0862">Zinc</keyword>
<dbReference type="PROSITE" id="PS50016">
    <property type="entry name" value="ZF_PHD_2"/>
    <property type="match status" value="3"/>
</dbReference>
<keyword evidence="9" id="KW-1185">Reference proteome</keyword>
<dbReference type="Gene3D" id="3.30.40.10">
    <property type="entry name" value="Zinc/RING finger domain, C3HC4 (zinc finger)"/>
    <property type="match status" value="2"/>
</dbReference>
<organism evidence="8 9">
    <name type="scientific">Dichanthelium oligosanthes</name>
    <dbReference type="NCBI Taxonomy" id="888268"/>
    <lineage>
        <taxon>Eukaryota</taxon>
        <taxon>Viridiplantae</taxon>
        <taxon>Streptophyta</taxon>
        <taxon>Embryophyta</taxon>
        <taxon>Tracheophyta</taxon>
        <taxon>Spermatophyta</taxon>
        <taxon>Magnoliopsida</taxon>
        <taxon>Liliopsida</taxon>
        <taxon>Poales</taxon>
        <taxon>Poaceae</taxon>
        <taxon>PACMAD clade</taxon>
        <taxon>Panicoideae</taxon>
        <taxon>Panicodae</taxon>
        <taxon>Paniceae</taxon>
        <taxon>Dichantheliinae</taxon>
        <taxon>Dichanthelium</taxon>
    </lineage>
</organism>
<feature type="region of interest" description="Disordered" evidence="5">
    <location>
        <begin position="372"/>
        <end position="405"/>
    </location>
</feature>
<dbReference type="EMBL" id="LWDX02019941">
    <property type="protein sequence ID" value="OEL33037.1"/>
    <property type="molecule type" value="Genomic_DNA"/>
</dbReference>
<keyword evidence="1" id="KW-0479">Metal-binding</keyword>
<feature type="domain" description="PHD-type" evidence="6">
    <location>
        <begin position="1115"/>
        <end position="1173"/>
    </location>
</feature>
<dbReference type="InterPro" id="IPR001965">
    <property type="entry name" value="Znf_PHD"/>
</dbReference>
<feature type="compositionally biased region" description="Low complexity" evidence="5">
    <location>
        <begin position="389"/>
        <end position="400"/>
    </location>
</feature>
<evidence type="ECO:0000313" key="9">
    <source>
        <dbReference type="Proteomes" id="UP000095767"/>
    </source>
</evidence>
<dbReference type="InterPro" id="IPR011011">
    <property type="entry name" value="Znf_FYVE_PHD"/>
</dbReference>
<dbReference type="InterPro" id="IPR013083">
    <property type="entry name" value="Znf_RING/FYVE/PHD"/>
</dbReference>
<dbReference type="PANTHER" id="PTHR46951">
    <property type="entry name" value="BED-TYPE DOMAIN-CONTAINING PROTEIN"/>
    <property type="match status" value="1"/>
</dbReference>
<dbReference type="Proteomes" id="UP000095767">
    <property type="component" value="Unassembled WGS sequence"/>
</dbReference>
<evidence type="ECO:0000259" key="7">
    <source>
        <dbReference type="PROSITE" id="PS50808"/>
    </source>
</evidence>
<dbReference type="PANTHER" id="PTHR46951:SF3">
    <property type="entry name" value="OS01G0547200 PROTEIN"/>
    <property type="match status" value="1"/>
</dbReference>
<dbReference type="GO" id="GO:0003677">
    <property type="term" value="F:DNA binding"/>
    <property type="evidence" value="ECO:0007669"/>
    <property type="project" value="InterPro"/>
</dbReference>
<reference evidence="8 9" key="1">
    <citation type="submission" date="2016-09" db="EMBL/GenBank/DDBJ databases">
        <title>The draft genome of Dichanthelium oligosanthes: A C3 panicoid grass species.</title>
        <authorList>
            <person name="Studer A.J."/>
            <person name="Schnable J.C."/>
            <person name="Brutnell T.P."/>
        </authorList>
    </citation>
    <scope>NUCLEOTIDE SEQUENCE [LARGE SCALE GENOMIC DNA]</scope>
    <source>
        <strain evidence="9">cv. Kellogg 1175</strain>
        <tissue evidence="8">Leaf</tissue>
    </source>
</reference>
<dbReference type="AlphaFoldDB" id="A0A1E5W6R7"/>
<feature type="compositionally biased region" description="Polar residues" evidence="5">
    <location>
        <begin position="372"/>
        <end position="384"/>
    </location>
</feature>
<keyword evidence="2 4" id="KW-0863">Zinc-finger</keyword>
<gene>
    <name evidence="8" type="ORF">BAE44_0005944</name>
</gene>
<comment type="caution">
    <text evidence="8">The sequence shown here is derived from an EMBL/GenBank/DDBJ whole genome shotgun (WGS) entry which is preliminary data.</text>
</comment>
<feature type="domain" description="BED-type" evidence="7">
    <location>
        <begin position="74"/>
        <end position="130"/>
    </location>
</feature>
<evidence type="ECO:0000256" key="1">
    <source>
        <dbReference type="ARBA" id="ARBA00022723"/>
    </source>
</evidence>
<feature type="domain" description="BED-type" evidence="7">
    <location>
        <begin position="211"/>
        <end position="262"/>
    </location>
</feature>
<evidence type="ECO:0000256" key="3">
    <source>
        <dbReference type="ARBA" id="ARBA00022833"/>
    </source>
</evidence>
<evidence type="ECO:0000256" key="5">
    <source>
        <dbReference type="SAM" id="MobiDB-lite"/>
    </source>
</evidence>
<evidence type="ECO:0000313" key="8">
    <source>
        <dbReference type="EMBL" id="OEL33037.1"/>
    </source>
</evidence>
<feature type="compositionally biased region" description="Low complexity" evidence="5">
    <location>
        <begin position="39"/>
        <end position="48"/>
    </location>
</feature>
<feature type="domain" description="PHD-type" evidence="6">
    <location>
        <begin position="999"/>
        <end position="1049"/>
    </location>
</feature>
<dbReference type="GO" id="GO:0008270">
    <property type="term" value="F:zinc ion binding"/>
    <property type="evidence" value="ECO:0007669"/>
    <property type="project" value="UniProtKB-KW"/>
</dbReference>
<feature type="region of interest" description="Disordered" evidence="5">
    <location>
        <begin position="139"/>
        <end position="163"/>
    </location>
</feature>